<comment type="similarity">
    <text evidence="1">Belongs to the protein kinase superfamily. CAMK Ser/Thr protein kinase family. PIM subfamily.</text>
</comment>
<dbReference type="SMART" id="SM00220">
    <property type="entry name" value="S_TKc"/>
    <property type="match status" value="1"/>
</dbReference>
<dbReference type="GO" id="GO:0005524">
    <property type="term" value="F:ATP binding"/>
    <property type="evidence" value="ECO:0007669"/>
    <property type="project" value="UniProtKB-KW"/>
</dbReference>
<evidence type="ECO:0000313" key="12">
    <source>
        <dbReference type="Proteomes" id="UP000564407"/>
    </source>
</evidence>
<dbReference type="InterPro" id="IPR051138">
    <property type="entry name" value="PIM_Ser/Thr_kinase"/>
</dbReference>
<accession>A0A7K6GG06</accession>
<dbReference type="AlphaFoldDB" id="A0A7K6GG06"/>
<dbReference type="InterPro" id="IPR008271">
    <property type="entry name" value="Ser/Thr_kinase_AS"/>
</dbReference>
<keyword evidence="12" id="KW-1185">Reference proteome</keyword>
<evidence type="ECO:0000256" key="5">
    <source>
        <dbReference type="ARBA" id="ARBA00022741"/>
    </source>
</evidence>
<dbReference type="PANTHER" id="PTHR22984">
    <property type="entry name" value="SERINE/THREONINE-PROTEIN KINASE PIM"/>
    <property type="match status" value="1"/>
</dbReference>
<dbReference type="EC" id="2.7.11.1" evidence="2"/>
<dbReference type="GO" id="GO:0005737">
    <property type="term" value="C:cytoplasm"/>
    <property type="evidence" value="ECO:0007669"/>
    <property type="project" value="TreeGrafter"/>
</dbReference>
<gene>
    <name evidence="11" type="primary">Pim1_0</name>
    <name evidence="11" type="ORF">MALELE_R08679</name>
</gene>
<feature type="domain" description="Protein kinase" evidence="10">
    <location>
        <begin position="1"/>
        <end position="175"/>
    </location>
</feature>
<evidence type="ECO:0000256" key="1">
    <source>
        <dbReference type="ARBA" id="ARBA00005505"/>
    </source>
</evidence>
<dbReference type="PROSITE" id="PS00108">
    <property type="entry name" value="PROTEIN_KINASE_ST"/>
    <property type="match status" value="1"/>
</dbReference>
<dbReference type="Gene3D" id="1.10.510.10">
    <property type="entry name" value="Transferase(Phosphotransferase) domain 1"/>
    <property type="match status" value="1"/>
</dbReference>
<dbReference type="Proteomes" id="UP000564407">
    <property type="component" value="Unassembled WGS sequence"/>
</dbReference>
<keyword evidence="6 11" id="KW-0418">Kinase</keyword>
<evidence type="ECO:0000256" key="8">
    <source>
        <dbReference type="ARBA" id="ARBA00047899"/>
    </source>
</evidence>
<dbReference type="Pfam" id="PF00069">
    <property type="entry name" value="Pkinase"/>
    <property type="match status" value="1"/>
</dbReference>
<evidence type="ECO:0000256" key="3">
    <source>
        <dbReference type="ARBA" id="ARBA00022527"/>
    </source>
</evidence>
<evidence type="ECO:0000256" key="4">
    <source>
        <dbReference type="ARBA" id="ARBA00022679"/>
    </source>
</evidence>
<feature type="non-terminal residue" evidence="11">
    <location>
        <position position="1"/>
    </location>
</feature>
<evidence type="ECO:0000256" key="2">
    <source>
        <dbReference type="ARBA" id="ARBA00012513"/>
    </source>
</evidence>
<name>A0A7K6GG06_9PASS</name>
<dbReference type="InterPro" id="IPR011009">
    <property type="entry name" value="Kinase-like_dom_sf"/>
</dbReference>
<evidence type="ECO:0000256" key="9">
    <source>
        <dbReference type="ARBA" id="ARBA00048679"/>
    </source>
</evidence>
<dbReference type="InterPro" id="IPR000719">
    <property type="entry name" value="Prot_kinase_dom"/>
</dbReference>
<dbReference type="EMBL" id="VZRP01006361">
    <property type="protein sequence ID" value="NWV62275.1"/>
    <property type="molecule type" value="Genomic_DNA"/>
</dbReference>
<keyword evidence="3" id="KW-0723">Serine/threonine-protein kinase</keyword>
<evidence type="ECO:0000256" key="6">
    <source>
        <dbReference type="ARBA" id="ARBA00022777"/>
    </source>
</evidence>
<sequence>PMEIVLLEKVGSGCRNIIQLLDWFELPDSFMLVMEHLEPLQDLSHFLLEREFLCEEVVHWLFCQVLEAMRHCTACSVLHRDIKPENLLVDPESGDLKLIDFGCGTFLQEQPFTCFVRTHTYSPPKWIRVGCYCGHSATIWSLGVLLYIMVCGDNPFWEDRDIVLGQLCFGQLVTH</sequence>
<keyword evidence="7" id="KW-0067">ATP-binding</keyword>
<protein>
    <recommendedName>
        <fullName evidence="2">non-specific serine/threonine protein kinase</fullName>
        <ecNumber evidence="2">2.7.11.1</ecNumber>
    </recommendedName>
</protein>
<comment type="catalytic activity">
    <reaction evidence="9">
        <text>L-seryl-[protein] + ATP = O-phospho-L-seryl-[protein] + ADP + H(+)</text>
        <dbReference type="Rhea" id="RHEA:17989"/>
        <dbReference type="Rhea" id="RHEA-COMP:9863"/>
        <dbReference type="Rhea" id="RHEA-COMP:11604"/>
        <dbReference type="ChEBI" id="CHEBI:15378"/>
        <dbReference type="ChEBI" id="CHEBI:29999"/>
        <dbReference type="ChEBI" id="CHEBI:30616"/>
        <dbReference type="ChEBI" id="CHEBI:83421"/>
        <dbReference type="ChEBI" id="CHEBI:456216"/>
        <dbReference type="EC" id="2.7.11.1"/>
    </reaction>
</comment>
<reference evidence="11 12" key="1">
    <citation type="submission" date="2019-09" db="EMBL/GenBank/DDBJ databases">
        <title>Bird 10,000 Genomes (B10K) Project - Family phase.</title>
        <authorList>
            <person name="Zhang G."/>
        </authorList>
    </citation>
    <scope>NUCLEOTIDE SEQUENCE [LARGE SCALE GENOMIC DNA]</scope>
    <source>
        <strain evidence="11">B10K-DU-029-44</strain>
        <tissue evidence="11">Heart</tissue>
    </source>
</reference>
<dbReference type="PANTHER" id="PTHR22984:SF11">
    <property type="entry name" value="AURORA KINASE-RELATED"/>
    <property type="match status" value="1"/>
</dbReference>
<evidence type="ECO:0000313" key="11">
    <source>
        <dbReference type="EMBL" id="NWV62275.1"/>
    </source>
</evidence>
<comment type="catalytic activity">
    <reaction evidence="8">
        <text>L-threonyl-[protein] + ATP = O-phospho-L-threonyl-[protein] + ADP + H(+)</text>
        <dbReference type="Rhea" id="RHEA:46608"/>
        <dbReference type="Rhea" id="RHEA-COMP:11060"/>
        <dbReference type="Rhea" id="RHEA-COMP:11605"/>
        <dbReference type="ChEBI" id="CHEBI:15378"/>
        <dbReference type="ChEBI" id="CHEBI:30013"/>
        <dbReference type="ChEBI" id="CHEBI:30616"/>
        <dbReference type="ChEBI" id="CHEBI:61977"/>
        <dbReference type="ChEBI" id="CHEBI:456216"/>
        <dbReference type="EC" id="2.7.11.1"/>
    </reaction>
</comment>
<comment type="caution">
    <text evidence="11">The sequence shown here is derived from an EMBL/GenBank/DDBJ whole genome shotgun (WGS) entry which is preliminary data.</text>
</comment>
<dbReference type="Gene3D" id="3.30.200.20">
    <property type="entry name" value="Phosphorylase Kinase, domain 1"/>
    <property type="match status" value="1"/>
</dbReference>
<dbReference type="SUPFAM" id="SSF56112">
    <property type="entry name" value="Protein kinase-like (PK-like)"/>
    <property type="match status" value="1"/>
</dbReference>
<dbReference type="PROSITE" id="PS50011">
    <property type="entry name" value="PROTEIN_KINASE_DOM"/>
    <property type="match status" value="1"/>
</dbReference>
<dbReference type="GO" id="GO:0004674">
    <property type="term" value="F:protein serine/threonine kinase activity"/>
    <property type="evidence" value="ECO:0007669"/>
    <property type="project" value="UniProtKB-KW"/>
</dbReference>
<evidence type="ECO:0000256" key="7">
    <source>
        <dbReference type="ARBA" id="ARBA00022840"/>
    </source>
</evidence>
<dbReference type="GO" id="GO:0007346">
    <property type="term" value="P:regulation of mitotic cell cycle"/>
    <property type="evidence" value="ECO:0007669"/>
    <property type="project" value="TreeGrafter"/>
</dbReference>
<dbReference type="GO" id="GO:0043066">
    <property type="term" value="P:negative regulation of apoptotic process"/>
    <property type="evidence" value="ECO:0007669"/>
    <property type="project" value="TreeGrafter"/>
</dbReference>
<feature type="non-terminal residue" evidence="11">
    <location>
        <position position="175"/>
    </location>
</feature>
<keyword evidence="5" id="KW-0547">Nucleotide-binding</keyword>
<proteinExistence type="inferred from homology"/>
<evidence type="ECO:0000259" key="10">
    <source>
        <dbReference type="PROSITE" id="PS50011"/>
    </source>
</evidence>
<keyword evidence="4" id="KW-0808">Transferase</keyword>
<organism evidence="11 12">
    <name type="scientific">Malurus elegans</name>
    <name type="common">Red-winged fairywren</name>
    <dbReference type="NCBI Taxonomy" id="720584"/>
    <lineage>
        <taxon>Eukaryota</taxon>
        <taxon>Metazoa</taxon>
        <taxon>Chordata</taxon>
        <taxon>Craniata</taxon>
        <taxon>Vertebrata</taxon>
        <taxon>Euteleostomi</taxon>
        <taxon>Archelosauria</taxon>
        <taxon>Archosauria</taxon>
        <taxon>Dinosauria</taxon>
        <taxon>Saurischia</taxon>
        <taxon>Theropoda</taxon>
        <taxon>Coelurosauria</taxon>
        <taxon>Aves</taxon>
        <taxon>Neognathae</taxon>
        <taxon>Neoaves</taxon>
        <taxon>Telluraves</taxon>
        <taxon>Australaves</taxon>
        <taxon>Passeriformes</taxon>
        <taxon>Meliphagoidea</taxon>
        <taxon>Maluridae</taxon>
        <taxon>Malurus</taxon>
    </lineage>
</organism>